<gene>
    <name evidence="2" type="ORF">MPC4_110148</name>
    <name evidence="1" type="ORF">MTUNDRAET4_0221</name>
</gene>
<dbReference type="AlphaFoldDB" id="A0A4U8Z7V2"/>
<keyword evidence="4" id="KW-1185">Reference proteome</keyword>
<dbReference type="Proteomes" id="UP000294360">
    <property type="component" value="Plasmid 3"/>
</dbReference>
<dbReference type="Proteomes" id="UP000485880">
    <property type="component" value="Unassembled WGS sequence"/>
</dbReference>
<keyword evidence="1" id="KW-0614">Plasmid</keyword>
<protein>
    <recommendedName>
        <fullName evidence="5">Nucleotidyl transferase AbiEii toxin, Type IV TA system</fullName>
    </recommendedName>
</protein>
<geneLocation type="plasmid" evidence="1 3">
    <name>3</name>
</geneLocation>
<dbReference type="KEGG" id="mtun:MTUNDRAET4_0221.2"/>
<dbReference type="RefSeq" id="WP_134493476.1">
    <property type="nucleotide sequence ID" value="NZ_CABFMQ020000013.1"/>
</dbReference>
<reference evidence="1 3" key="1">
    <citation type="submission" date="2019-03" db="EMBL/GenBank/DDBJ databases">
        <authorList>
            <person name="Kox A.R. M."/>
        </authorList>
    </citation>
    <scope>NUCLEOTIDE SEQUENCE [LARGE SCALE GENOMIC DNA]</scope>
    <source>
        <strain evidence="1">MTUNDRAET4 annotated genome</strain>
        <plasmid evidence="3">3</plasmid>
    </source>
</reference>
<sequence>MKGLDIFRRHFEGLSHHYVLIGGAACEIIMEEVGLDFRATKDLDLVILVEALDAAFGERFWAFVEAGGYQQRERSGGGREFYRFQKPADPDFPAMLELFSRAPDAITPAEGSALTPLPIDEDIASLSAILLDDSYYTALVENSRAVHGVAVLDERILIPFKAKAHLDLAARRDQGEHIDQKTVRKHRADVFRLLQLLAEDERVVLPEAIAVDMASFAAKVDADGDFQPKDIGLAGDAAAQTARLRAIYGIIAA</sequence>
<proteinExistence type="predicted"/>
<dbReference type="EMBL" id="CABFMQ020000013">
    <property type="protein sequence ID" value="VTZ48848.1"/>
    <property type="molecule type" value="Genomic_DNA"/>
</dbReference>
<evidence type="ECO:0000313" key="1">
    <source>
        <dbReference type="EMBL" id="VFU17734.1"/>
    </source>
</evidence>
<evidence type="ECO:0000313" key="2">
    <source>
        <dbReference type="EMBL" id="VTZ48848.1"/>
    </source>
</evidence>
<evidence type="ECO:0008006" key="5">
    <source>
        <dbReference type="Google" id="ProtNLM"/>
    </source>
</evidence>
<dbReference type="EMBL" id="LR536452">
    <property type="protein sequence ID" value="VFU17734.1"/>
    <property type="molecule type" value="Genomic_DNA"/>
</dbReference>
<dbReference type="PROSITE" id="PS51257">
    <property type="entry name" value="PROKAR_LIPOPROTEIN"/>
    <property type="match status" value="1"/>
</dbReference>
<evidence type="ECO:0000313" key="3">
    <source>
        <dbReference type="Proteomes" id="UP000294360"/>
    </source>
</evidence>
<name>A0A4U8Z7V2_METTU</name>
<dbReference type="OrthoDB" id="9795020at2"/>
<reference evidence="2 4" key="2">
    <citation type="submission" date="2019-05" db="EMBL/GenBank/DDBJ databases">
        <authorList>
            <person name="Farhan Ul Haque M."/>
        </authorList>
    </citation>
    <scope>NUCLEOTIDE SEQUENCE [LARGE SCALE GENOMIC DNA]</scope>
    <source>
        <strain evidence="2">2</strain>
    </source>
</reference>
<organism evidence="1 3">
    <name type="scientific">Methylocella tundrae</name>
    <dbReference type="NCBI Taxonomy" id="227605"/>
    <lineage>
        <taxon>Bacteria</taxon>
        <taxon>Pseudomonadati</taxon>
        <taxon>Pseudomonadota</taxon>
        <taxon>Alphaproteobacteria</taxon>
        <taxon>Hyphomicrobiales</taxon>
        <taxon>Beijerinckiaceae</taxon>
        <taxon>Methylocella</taxon>
    </lineage>
</organism>
<accession>A0A4U8Z7V2</accession>
<evidence type="ECO:0000313" key="4">
    <source>
        <dbReference type="Proteomes" id="UP000485880"/>
    </source>
</evidence>